<evidence type="ECO:0000313" key="1">
    <source>
        <dbReference type="EMBL" id="KAA8500989.1"/>
    </source>
</evidence>
<dbReference type="RefSeq" id="WP_087151441.1">
    <property type="nucleotide sequence ID" value="NZ_VMSO01000013.1"/>
</dbReference>
<proteinExistence type="predicted"/>
<dbReference type="InterPro" id="IPR027417">
    <property type="entry name" value="P-loop_NTPase"/>
</dbReference>
<keyword evidence="2" id="KW-1185">Reference proteome</keyword>
<organism evidence="1 2">
    <name type="scientific">Mediterraneibacter catenae</name>
    <dbReference type="NCBI Taxonomy" id="2594882"/>
    <lineage>
        <taxon>Bacteria</taxon>
        <taxon>Bacillati</taxon>
        <taxon>Bacillota</taxon>
        <taxon>Clostridia</taxon>
        <taxon>Lachnospirales</taxon>
        <taxon>Lachnospiraceae</taxon>
        <taxon>Mediterraneibacter</taxon>
    </lineage>
</organism>
<dbReference type="Proteomes" id="UP000322025">
    <property type="component" value="Unassembled WGS sequence"/>
</dbReference>
<evidence type="ECO:0000313" key="2">
    <source>
        <dbReference type="Proteomes" id="UP000322025"/>
    </source>
</evidence>
<dbReference type="SUPFAM" id="SSF52540">
    <property type="entry name" value="P-loop containing nucleoside triphosphate hydrolases"/>
    <property type="match status" value="1"/>
</dbReference>
<name>A0A5M9HZR6_9FIRM</name>
<gene>
    <name evidence="1" type="ORF">FNY66_10310</name>
</gene>
<comment type="caution">
    <text evidence="1">The sequence shown here is derived from an EMBL/GenBank/DDBJ whole genome shotgun (WGS) entry which is preliminary data.</text>
</comment>
<reference evidence="1" key="1">
    <citation type="submission" date="2019-07" db="EMBL/GenBank/DDBJ databases">
        <authorList>
            <person name="Wongkuna S."/>
            <person name="Scaria J."/>
        </authorList>
    </citation>
    <scope>NUCLEOTIDE SEQUENCE [LARGE SCALE GENOMIC DNA]</scope>
    <source>
        <strain evidence="1">SW178</strain>
    </source>
</reference>
<dbReference type="EMBL" id="VMSO01000013">
    <property type="protein sequence ID" value="KAA8500989.1"/>
    <property type="molecule type" value="Genomic_DNA"/>
</dbReference>
<evidence type="ECO:0008006" key="3">
    <source>
        <dbReference type="Google" id="ProtNLM"/>
    </source>
</evidence>
<accession>A0A5M9HZR6</accession>
<dbReference type="OrthoDB" id="1953676at2"/>
<dbReference type="AlphaFoldDB" id="A0A5M9HZR6"/>
<sequence>MVNLITGPRGSGKTQQMIDLANEKVKTSSGNVVFIKKSHKDTYTVDFNIRAIRMADYPDILTLEEFVGFLYGMVAGNHDIETIFIDSVLKQANITLESLPVFLQKLNKISSENNIDFYLSIGADKNEISGIDSSDYNVIA</sequence>
<protein>
    <recommendedName>
        <fullName evidence="3">Twitching motility protein PilT</fullName>
    </recommendedName>
</protein>